<evidence type="ECO:0000259" key="1">
    <source>
        <dbReference type="PROSITE" id="PS51186"/>
    </source>
</evidence>
<dbReference type="SUPFAM" id="SSF55729">
    <property type="entry name" value="Acyl-CoA N-acyltransferases (Nat)"/>
    <property type="match status" value="1"/>
</dbReference>
<accession>A0ABV8X296</accession>
<dbReference type="InterPro" id="IPR016181">
    <property type="entry name" value="Acyl_CoA_acyltransferase"/>
</dbReference>
<dbReference type="InterPro" id="IPR000182">
    <property type="entry name" value="GNAT_dom"/>
</dbReference>
<comment type="caution">
    <text evidence="2">The sequence shown here is derived from an EMBL/GenBank/DDBJ whole genome shotgun (WGS) entry which is preliminary data.</text>
</comment>
<keyword evidence="3" id="KW-1185">Reference proteome</keyword>
<dbReference type="RefSeq" id="WP_378153487.1">
    <property type="nucleotide sequence ID" value="NZ_JBHSEC010000007.1"/>
</dbReference>
<dbReference type="CDD" id="cd04301">
    <property type="entry name" value="NAT_SF"/>
    <property type="match status" value="1"/>
</dbReference>
<reference evidence="3" key="1">
    <citation type="journal article" date="2019" name="Int. J. Syst. Evol. Microbiol.">
        <title>The Global Catalogue of Microorganisms (GCM) 10K type strain sequencing project: providing services to taxonomists for standard genome sequencing and annotation.</title>
        <authorList>
            <consortium name="The Broad Institute Genomics Platform"/>
            <consortium name="The Broad Institute Genome Sequencing Center for Infectious Disease"/>
            <person name="Wu L."/>
            <person name="Ma J."/>
        </authorList>
    </citation>
    <scope>NUCLEOTIDE SEQUENCE [LARGE SCALE GENOMIC DNA]</scope>
    <source>
        <strain evidence="3">CCUG 59778</strain>
    </source>
</reference>
<evidence type="ECO:0000313" key="2">
    <source>
        <dbReference type="EMBL" id="MFC4410063.1"/>
    </source>
</evidence>
<dbReference type="EC" id="2.3.-.-" evidence="2"/>
<dbReference type="Proteomes" id="UP001595817">
    <property type="component" value="Unassembled WGS sequence"/>
</dbReference>
<evidence type="ECO:0000313" key="3">
    <source>
        <dbReference type="Proteomes" id="UP001595817"/>
    </source>
</evidence>
<dbReference type="PROSITE" id="PS51186">
    <property type="entry name" value="GNAT"/>
    <property type="match status" value="1"/>
</dbReference>
<proteinExistence type="predicted"/>
<dbReference type="EMBL" id="JBHSEC010000007">
    <property type="protein sequence ID" value="MFC4410063.1"/>
    <property type="molecule type" value="Genomic_DNA"/>
</dbReference>
<dbReference type="GO" id="GO:0016746">
    <property type="term" value="F:acyltransferase activity"/>
    <property type="evidence" value="ECO:0007669"/>
    <property type="project" value="UniProtKB-KW"/>
</dbReference>
<dbReference type="Pfam" id="PF13508">
    <property type="entry name" value="Acetyltransf_7"/>
    <property type="match status" value="1"/>
</dbReference>
<name>A0ABV8X296_9LACT</name>
<protein>
    <submittedName>
        <fullName evidence="2">GNAT family N-acetyltransferase</fullName>
        <ecNumber evidence="2">2.3.-.-</ecNumber>
    </submittedName>
</protein>
<gene>
    <name evidence="2" type="ORF">ACFOZY_06380</name>
</gene>
<feature type="domain" description="N-acetyltransferase" evidence="1">
    <location>
        <begin position="1"/>
        <end position="132"/>
    </location>
</feature>
<keyword evidence="2" id="KW-0808">Transferase</keyword>
<keyword evidence="2" id="KW-0012">Acyltransferase</keyword>
<organism evidence="2 3">
    <name type="scientific">Chungangia koreensis</name>
    <dbReference type="NCBI Taxonomy" id="752657"/>
    <lineage>
        <taxon>Bacteria</taxon>
        <taxon>Bacillati</taxon>
        <taxon>Bacillota</taxon>
        <taxon>Bacilli</taxon>
        <taxon>Lactobacillales</taxon>
        <taxon>Chungangia</taxon>
    </lineage>
</organism>
<sequence length="140" mass="16390">MRDLTSSGLDERVWQLLSFATWENRIETEYEKYRCESDYMLYGFIDENELVGCIGIQLTGSSSCEIRHIAVDPETRGKSIGRQMIEYVIDRHELCHIIAETDKDAVEFYRKTGFSINSLGEKYPGVERYNCEWLRNKDIT</sequence>
<dbReference type="Gene3D" id="3.40.630.30">
    <property type="match status" value="1"/>
</dbReference>